<dbReference type="AlphaFoldDB" id="A0A1Y2HMW9"/>
<feature type="region of interest" description="Disordered" evidence="1">
    <location>
        <begin position="74"/>
        <end position="150"/>
    </location>
</feature>
<dbReference type="EMBL" id="MCFL01000019">
    <property type="protein sequence ID" value="ORZ35957.1"/>
    <property type="molecule type" value="Genomic_DNA"/>
</dbReference>
<evidence type="ECO:0000313" key="3">
    <source>
        <dbReference type="EMBL" id="ORZ35957.1"/>
    </source>
</evidence>
<feature type="region of interest" description="Disordered" evidence="1">
    <location>
        <begin position="400"/>
        <end position="442"/>
    </location>
</feature>
<feature type="compositionally biased region" description="Acidic residues" evidence="1">
    <location>
        <begin position="508"/>
        <end position="523"/>
    </location>
</feature>
<keyword evidence="2" id="KW-0812">Transmembrane</keyword>
<proteinExistence type="predicted"/>
<sequence>MSTSSSSSTSSSGGGALSTGLSWPVLGAIAAGVVLGVAIVIWVVLRTCRKSPTKASERNLEAASASQQNLAHPLESYIPPSTHDAETKTDFPPTVQDNRDLAATATGTGGDESNRVTSLQRSTSSSSDAVSHDSQGLPKRSRRPTMSTFGGRNISIIPVISEVPDVDIHSSDDDADDHDPENFLFIPAPTAADLLPDPTPPQPVANVPFAHRAWASGSNAGTPVMSPATTTGRGYNSPAPPSSLFSSAPLATPLTASTLEALRVHANVAQSAARDPALKTPPLAMAMLHGPSDVYHSRGGKQDAIVDDDNGPPTPGIDAVLNRIISSAKPEELRRSLVFGPNDRVPGLAAPAPAPAPAAEASMSKRSQSSPLATQTGRNHDDTVDDDEAYDEVVIVGEEERSIVQPAGEASVSLARSGSVSSQVHPDIVKSSLPRPPRTKAGSVDAKLDLVTQQLAATTGTTSVPALEAYPIQVVSPDVESTSASFPGSQASGTMRARPPTMIALPDSEAEAEDSDDGDDDDQPLGFSIHPAPVARIATPVVVNDPSPHPSMVPLPAGGESDFSAASTPETVPRNA</sequence>
<keyword evidence="2" id="KW-0472">Membrane</keyword>
<evidence type="ECO:0000256" key="1">
    <source>
        <dbReference type="SAM" id="MobiDB-lite"/>
    </source>
</evidence>
<feature type="compositionally biased region" description="Polar residues" evidence="1">
    <location>
        <begin position="480"/>
        <end position="493"/>
    </location>
</feature>
<gene>
    <name evidence="3" type="ORF">BCR44DRAFT_33807</name>
</gene>
<evidence type="ECO:0000256" key="2">
    <source>
        <dbReference type="SAM" id="Phobius"/>
    </source>
</evidence>
<comment type="caution">
    <text evidence="3">The sequence shown here is derived from an EMBL/GenBank/DDBJ whole genome shotgun (WGS) entry which is preliminary data.</text>
</comment>
<organism evidence="3 4">
    <name type="scientific">Catenaria anguillulae PL171</name>
    <dbReference type="NCBI Taxonomy" id="765915"/>
    <lineage>
        <taxon>Eukaryota</taxon>
        <taxon>Fungi</taxon>
        <taxon>Fungi incertae sedis</taxon>
        <taxon>Blastocladiomycota</taxon>
        <taxon>Blastocladiomycetes</taxon>
        <taxon>Blastocladiales</taxon>
        <taxon>Catenariaceae</taxon>
        <taxon>Catenaria</taxon>
    </lineage>
</organism>
<feature type="region of interest" description="Disordered" evidence="1">
    <location>
        <begin position="344"/>
        <end position="387"/>
    </location>
</feature>
<feature type="compositionally biased region" description="Polar residues" evidence="1">
    <location>
        <begin position="217"/>
        <end position="234"/>
    </location>
</feature>
<feature type="compositionally biased region" description="Low complexity" evidence="1">
    <location>
        <begin position="411"/>
        <end position="424"/>
    </location>
</feature>
<keyword evidence="2" id="KW-1133">Transmembrane helix</keyword>
<protein>
    <submittedName>
        <fullName evidence="3">Uncharacterized protein</fullName>
    </submittedName>
</protein>
<feature type="region of interest" description="Disordered" evidence="1">
    <location>
        <begin position="217"/>
        <end position="240"/>
    </location>
</feature>
<dbReference type="Proteomes" id="UP000193411">
    <property type="component" value="Unassembled WGS sequence"/>
</dbReference>
<feature type="transmembrane region" description="Helical" evidence="2">
    <location>
        <begin position="20"/>
        <end position="45"/>
    </location>
</feature>
<accession>A0A1Y2HMW9</accession>
<name>A0A1Y2HMW9_9FUNG</name>
<feature type="compositionally biased region" description="Polar residues" evidence="1">
    <location>
        <begin position="364"/>
        <end position="377"/>
    </location>
</feature>
<feature type="compositionally biased region" description="Low complexity" evidence="1">
    <location>
        <begin position="122"/>
        <end position="134"/>
    </location>
</feature>
<evidence type="ECO:0000313" key="4">
    <source>
        <dbReference type="Proteomes" id="UP000193411"/>
    </source>
</evidence>
<feature type="region of interest" description="Disordered" evidence="1">
    <location>
        <begin position="296"/>
        <end position="318"/>
    </location>
</feature>
<keyword evidence="4" id="KW-1185">Reference proteome</keyword>
<reference evidence="3 4" key="1">
    <citation type="submission" date="2016-07" db="EMBL/GenBank/DDBJ databases">
        <title>Pervasive Adenine N6-methylation of Active Genes in Fungi.</title>
        <authorList>
            <consortium name="DOE Joint Genome Institute"/>
            <person name="Mondo S.J."/>
            <person name="Dannebaum R.O."/>
            <person name="Kuo R.C."/>
            <person name="Labutti K."/>
            <person name="Haridas S."/>
            <person name="Kuo A."/>
            <person name="Salamov A."/>
            <person name="Ahrendt S.R."/>
            <person name="Lipzen A."/>
            <person name="Sullivan W."/>
            <person name="Andreopoulos W.B."/>
            <person name="Clum A."/>
            <person name="Lindquist E."/>
            <person name="Daum C."/>
            <person name="Ramamoorthy G.K."/>
            <person name="Gryganskyi A."/>
            <person name="Culley D."/>
            <person name="Magnuson J.K."/>
            <person name="James T.Y."/>
            <person name="O'Malley M.A."/>
            <person name="Stajich J.E."/>
            <person name="Spatafora J.W."/>
            <person name="Visel A."/>
            <person name="Grigoriev I.V."/>
        </authorList>
    </citation>
    <scope>NUCLEOTIDE SEQUENCE [LARGE SCALE GENOMIC DNA]</scope>
    <source>
        <strain evidence="3 4">PL171</strain>
    </source>
</reference>
<feature type="region of interest" description="Disordered" evidence="1">
    <location>
        <begin position="480"/>
        <end position="576"/>
    </location>
</feature>